<dbReference type="EMBL" id="OX597815">
    <property type="protein sequence ID" value="CAI9717476.1"/>
    <property type="molecule type" value="Genomic_DNA"/>
</dbReference>
<proteinExistence type="predicted"/>
<gene>
    <name evidence="1" type="ORF">OCTVUL_1B006524</name>
</gene>
<organism evidence="1 2">
    <name type="scientific">Octopus vulgaris</name>
    <name type="common">Common octopus</name>
    <dbReference type="NCBI Taxonomy" id="6645"/>
    <lineage>
        <taxon>Eukaryota</taxon>
        <taxon>Metazoa</taxon>
        <taxon>Spiralia</taxon>
        <taxon>Lophotrochozoa</taxon>
        <taxon>Mollusca</taxon>
        <taxon>Cephalopoda</taxon>
        <taxon>Coleoidea</taxon>
        <taxon>Octopodiformes</taxon>
        <taxon>Octopoda</taxon>
        <taxon>Incirrata</taxon>
        <taxon>Octopodidae</taxon>
        <taxon>Octopus</taxon>
    </lineage>
</organism>
<reference evidence="1" key="1">
    <citation type="submission" date="2023-08" db="EMBL/GenBank/DDBJ databases">
        <authorList>
            <person name="Alioto T."/>
            <person name="Alioto T."/>
            <person name="Gomez Garrido J."/>
        </authorList>
    </citation>
    <scope>NUCLEOTIDE SEQUENCE</scope>
</reference>
<dbReference type="Proteomes" id="UP001162480">
    <property type="component" value="Chromosome 2"/>
</dbReference>
<sequence length="356" mass="39001">MRSRQLDYHRGLEDAYGSAFEDEYGTCGKGGHVGGDFPEGEKENEGSVPEELCVVEPVVVAGPEVVVESEVLVESEVAELEELAESEVAEPEEPAESEVVAVAIPCLNASASGPLSPGTQDNCIVPIGKKPQASMACQLNVHSRKPSVKAVQRTKPGDEVRALRTMVVPPRPGKLLQCRVSDVFDGCLGLVEPGRQCTVKARVRVGRTLVEAGADKALVGSANFSEVAQAICRGQIEGLCQEVDQRQGQLRHYRKVVEGGGSLPVQFQERFARSRRCLDGTRALRRKQLLAKCAGRLDVGRTDLLERYIDPGGHRSMKQRARRMVPVRRREMKGIRAVPGRRQLLCRMETVQRDVM</sequence>
<evidence type="ECO:0000313" key="1">
    <source>
        <dbReference type="EMBL" id="CAI9717476.1"/>
    </source>
</evidence>
<evidence type="ECO:0000313" key="2">
    <source>
        <dbReference type="Proteomes" id="UP001162480"/>
    </source>
</evidence>
<keyword evidence="2" id="KW-1185">Reference proteome</keyword>
<protein>
    <submittedName>
        <fullName evidence="1">Uncharacterized protein</fullName>
    </submittedName>
</protein>
<name>A0AA36AL64_OCTVU</name>
<accession>A0AA36AL64</accession>
<dbReference type="AlphaFoldDB" id="A0AA36AL64"/>